<reference evidence="2 3" key="1">
    <citation type="submission" date="2019-02" db="EMBL/GenBank/DDBJ databases">
        <authorList>
            <person name="Fomenkov A."/>
            <person name="Dubinina G."/>
            <person name="Grabovich M."/>
            <person name="Vincze T."/>
            <person name="Roberts R.J."/>
        </authorList>
    </citation>
    <scope>NUCLEOTIDE SEQUENCE [LARGE SCALE GENOMIC DNA]</scope>
    <source>
        <strain evidence="2 3">P</strain>
    </source>
</reference>
<dbReference type="AlphaFoldDB" id="A0A5C1QAX7"/>
<dbReference type="InterPro" id="IPR014982">
    <property type="entry name" value="GSCFA"/>
</dbReference>
<evidence type="ECO:0000259" key="1">
    <source>
        <dbReference type="Pfam" id="PF08885"/>
    </source>
</evidence>
<reference evidence="2 3" key="2">
    <citation type="submission" date="2019-09" db="EMBL/GenBank/DDBJ databases">
        <title>Complete Genome Sequence and Methylome Analysis of free living Spirochaetas.</title>
        <authorList>
            <person name="Leshcheva N."/>
            <person name="Mikheeva N."/>
        </authorList>
    </citation>
    <scope>NUCLEOTIDE SEQUENCE [LARGE SCALE GENOMIC DNA]</scope>
    <source>
        <strain evidence="2 3">P</strain>
    </source>
</reference>
<evidence type="ECO:0000313" key="3">
    <source>
        <dbReference type="Proteomes" id="UP000323824"/>
    </source>
</evidence>
<dbReference type="Proteomes" id="UP000323824">
    <property type="component" value="Chromosome"/>
</dbReference>
<organism evidence="2 3">
    <name type="scientific">Thiospirochaeta perfilievii</name>
    <dbReference type="NCBI Taxonomy" id="252967"/>
    <lineage>
        <taxon>Bacteria</taxon>
        <taxon>Pseudomonadati</taxon>
        <taxon>Spirochaetota</taxon>
        <taxon>Spirochaetia</taxon>
        <taxon>Spirochaetales</taxon>
        <taxon>Spirochaetaceae</taxon>
        <taxon>Thiospirochaeta</taxon>
    </lineage>
</organism>
<dbReference type="EMBL" id="CP035807">
    <property type="protein sequence ID" value="QEN03814.1"/>
    <property type="molecule type" value="Genomic_DNA"/>
</dbReference>
<protein>
    <recommendedName>
        <fullName evidence="1">GSCFA domain-containing protein</fullName>
    </recommendedName>
</protein>
<keyword evidence="3" id="KW-1185">Reference proteome</keyword>
<feature type="domain" description="GSCFA" evidence="1">
    <location>
        <begin position="36"/>
        <end position="267"/>
    </location>
</feature>
<sequence>MLYYYIVMEKSFYINSITPVKVEKAPFTMDVDTRSFLIGSCFSENIYKIFYNYHLNSFNSPFGSIYNPISIAQSLKRLIHAELITKEECIISDGLYQHFDFHSKVGDTSINNYIEKINSSIKESSIKLLNSDLLIITLGTAFTYQRDGRSVNNCHKQPKSEFNRRVLEIEEIVKALETPLIELKKRNNRLNIVLTLSPVRHLRDDPKENSLSKAVLRVAIDKIVKDLDIYYFPSYEILLDELRDYRWYDESLNHPSSRAIEYITQKFFFATSSNGLNQYLEKIQKLNSMLSHRIINPGSETSQKFIKTRDRLLLELQREYYYLENLKGIRSSQYL</sequence>
<name>A0A5C1QAX7_9SPIO</name>
<dbReference type="OrthoDB" id="369216at2"/>
<dbReference type="Pfam" id="PF08885">
    <property type="entry name" value="GSCFA"/>
    <property type="match status" value="1"/>
</dbReference>
<gene>
    <name evidence="2" type="ORF">EW093_03560</name>
</gene>
<evidence type="ECO:0000313" key="2">
    <source>
        <dbReference type="EMBL" id="QEN03814.1"/>
    </source>
</evidence>
<dbReference type="KEGG" id="sper:EW093_03560"/>
<accession>A0A5C1QAX7</accession>
<proteinExistence type="predicted"/>